<evidence type="ECO:0000313" key="7">
    <source>
        <dbReference type="EMBL" id="CAG5098686.1"/>
    </source>
</evidence>
<evidence type="ECO:0000256" key="1">
    <source>
        <dbReference type="ARBA" id="ARBA00022723"/>
    </source>
</evidence>
<keyword evidence="1" id="KW-0479">Metal-binding</keyword>
<evidence type="ECO:0000256" key="4">
    <source>
        <dbReference type="PROSITE-ProRule" id="PRU00175"/>
    </source>
</evidence>
<dbReference type="Proteomes" id="UP001158576">
    <property type="component" value="Chromosome XSR"/>
</dbReference>
<proteinExistence type="predicted"/>
<keyword evidence="5" id="KW-0175">Coiled coil</keyword>
<gene>
    <name evidence="7" type="ORF">OKIOD_LOCUS7445</name>
</gene>
<dbReference type="EMBL" id="OU015569">
    <property type="protein sequence ID" value="CAG5098686.1"/>
    <property type="molecule type" value="Genomic_DNA"/>
</dbReference>
<keyword evidence="8" id="KW-1185">Reference proteome</keyword>
<dbReference type="InterPro" id="IPR001841">
    <property type="entry name" value="Znf_RING"/>
</dbReference>
<evidence type="ECO:0000259" key="6">
    <source>
        <dbReference type="PROSITE" id="PS50089"/>
    </source>
</evidence>
<accession>A0ABN7SJA4</accession>
<evidence type="ECO:0000313" key="8">
    <source>
        <dbReference type="Proteomes" id="UP001158576"/>
    </source>
</evidence>
<keyword evidence="2 4" id="KW-0863">Zinc-finger</keyword>
<keyword evidence="3" id="KW-0862">Zinc</keyword>
<protein>
    <submittedName>
        <fullName evidence="7">Oidioi.mRNA.OKI2018_I69.XSR.g15887.t1.cds</fullName>
    </submittedName>
</protein>
<organism evidence="7 8">
    <name type="scientific">Oikopleura dioica</name>
    <name type="common">Tunicate</name>
    <dbReference type="NCBI Taxonomy" id="34765"/>
    <lineage>
        <taxon>Eukaryota</taxon>
        <taxon>Metazoa</taxon>
        <taxon>Chordata</taxon>
        <taxon>Tunicata</taxon>
        <taxon>Appendicularia</taxon>
        <taxon>Copelata</taxon>
        <taxon>Oikopleuridae</taxon>
        <taxon>Oikopleura</taxon>
    </lineage>
</organism>
<dbReference type="PROSITE" id="PS50089">
    <property type="entry name" value="ZF_RING_2"/>
    <property type="match status" value="1"/>
</dbReference>
<feature type="domain" description="RING-type" evidence="6">
    <location>
        <begin position="259"/>
        <end position="303"/>
    </location>
</feature>
<reference evidence="7 8" key="1">
    <citation type="submission" date="2021-04" db="EMBL/GenBank/DDBJ databases">
        <authorList>
            <person name="Bliznina A."/>
        </authorList>
    </citation>
    <scope>NUCLEOTIDE SEQUENCE [LARGE SCALE GENOMIC DNA]</scope>
</reference>
<evidence type="ECO:0000256" key="2">
    <source>
        <dbReference type="ARBA" id="ARBA00022771"/>
    </source>
</evidence>
<dbReference type="Gene3D" id="3.30.40.10">
    <property type="entry name" value="Zinc/RING finger domain, C3HC4 (zinc finger)"/>
    <property type="match status" value="1"/>
</dbReference>
<feature type="coiled-coil region" evidence="5">
    <location>
        <begin position="150"/>
        <end position="226"/>
    </location>
</feature>
<evidence type="ECO:0000256" key="5">
    <source>
        <dbReference type="SAM" id="Coils"/>
    </source>
</evidence>
<dbReference type="InterPro" id="IPR013083">
    <property type="entry name" value="Znf_RING/FYVE/PHD"/>
</dbReference>
<evidence type="ECO:0000256" key="3">
    <source>
        <dbReference type="ARBA" id="ARBA00022833"/>
    </source>
</evidence>
<sequence length="322" mass="37587">MKLRSRKIDNDGASTSASKIAKRESFESLFPGMLVSFGKYGECVGSECDGVPTKIWPIRGRNLCEICATKEYGSNFFRTERTHVVLSDAKFKCPAYDKEGSCKSKDVCFKGFFMGSCCEPASKVLFENEKAQEKQLKVVHYYYNEEYKYLNDYKNECEKAKSTVTTTEQTIKRDEEALKKLKKKVEEAEKSLEEKKKDLKDEQEDYEAEKKLLIDQEKEKKDALKRFRQISYEYHSVAAKFSFDDEVEAKENRKDNQYCKFCNEDYNDTHRRKSFLPSCGHVACRDCFRNADEEDGVKICPVHWTTGCFNRYFDYNVCTLYE</sequence>
<name>A0ABN7SJA4_OIKDI</name>